<evidence type="ECO:0000313" key="2">
    <source>
        <dbReference type="EMBL" id="CAB5145876.1"/>
    </source>
</evidence>
<gene>
    <name evidence="1" type="ORF">UFOPK1509_00062</name>
    <name evidence="2" type="ORF">UFOPK4442_00337</name>
</gene>
<accession>A0A6J6CA74</accession>
<reference evidence="1" key="1">
    <citation type="submission" date="2020-05" db="EMBL/GenBank/DDBJ databases">
        <authorList>
            <person name="Chiriac C."/>
            <person name="Salcher M."/>
            <person name="Ghai R."/>
            <person name="Kavagutti S V."/>
        </authorList>
    </citation>
    <scope>NUCLEOTIDE SEQUENCE</scope>
</reference>
<organism evidence="1">
    <name type="scientific">freshwater metagenome</name>
    <dbReference type="NCBI Taxonomy" id="449393"/>
    <lineage>
        <taxon>unclassified sequences</taxon>
        <taxon>metagenomes</taxon>
        <taxon>ecological metagenomes</taxon>
    </lineage>
</organism>
<name>A0A6J6CA74_9ZZZZ</name>
<dbReference type="EMBL" id="CAFBSA010000039">
    <property type="protein sequence ID" value="CAB5145876.1"/>
    <property type="molecule type" value="Genomic_DNA"/>
</dbReference>
<proteinExistence type="predicted"/>
<sequence>MSAATTKSRKALSTGAALNFVTAIVDSELEATTAQLLYSHGNNIIFRALTEDSLEKYLLQNNLNLQVLYSSDFISSKNLGRFRAKFTKVIFKEVSEQGFDPANLLSEVSQKDRQPLVRSSTPISNLISVIGTSGSPGISTITNQLAARVDQAVIFYFNNHSIRPDAAPASKLSEATPTNWPELITRSEQIFFDAGCTSALTSTLSDRRISGLMLNQALNSSSKLLYVLKADTAGISQLSRFINDYANLIAPPTITYILNQQRFDAKARLINSQFLSIVAGQKYFQVPFDYSEVGKYPAKKALFATTFSKQFDAIAKSLA</sequence>
<evidence type="ECO:0000313" key="1">
    <source>
        <dbReference type="EMBL" id="CAB4547303.1"/>
    </source>
</evidence>
<dbReference type="EMBL" id="CAEZSY010000003">
    <property type="protein sequence ID" value="CAB4547303.1"/>
    <property type="molecule type" value="Genomic_DNA"/>
</dbReference>
<dbReference type="AlphaFoldDB" id="A0A6J6CA74"/>
<protein>
    <submittedName>
        <fullName evidence="1">Unannotated protein</fullName>
    </submittedName>
</protein>